<evidence type="ECO:0000256" key="1">
    <source>
        <dbReference type="ARBA" id="ARBA00012374"/>
    </source>
</evidence>
<dbReference type="SMART" id="SM00014">
    <property type="entry name" value="acidPPc"/>
    <property type="match status" value="1"/>
</dbReference>
<evidence type="ECO:0000256" key="2">
    <source>
        <dbReference type="ARBA" id="ARBA00032707"/>
    </source>
</evidence>
<name>A0A081FUV0_9GAMM</name>
<dbReference type="RefSeq" id="WP_051693094.1">
    <property type="nucleotide sequence ID" value="NZ_JMQN01000053.1"/>
</dbReference>
<proteinExistence type="predicted"/>
<organism evidence="6 7">
    <name type="scientific">Marinobacterium lacunae</name>
    <dbReference type="NCBI Taxonomy" id="1232683"/>
    <lineage>
        <taxon>Bacteria</taxon>
        <taxon>Pseudomonadati</taxon>
        <taxon>Pseudomonadota</taxon>
        <taxon>Gammaproteobacteria</taxon>
        <taxon>Oceanospirillales</taxon>
        <taxon>Oceanospirillaceae</taxon>
        <taxon>Marinobacterium</taxon>
    </lineage>
</organism>
<gene>
    <name evidence="6" type="ORF">ADIMK_3595</name>
</gene>
<feature type="transmembrane region" description="Helical" evidence="4">
    <location>
        <begin position="36"/>
        <end position="59"/>
    </location>
</feature>
<feature type="domain" description="Phosphatidic acid phosphatase type 2/haloperoxidase" evidence="5">
    <location>
        <begin position="106"/>
        <end position="219"/>
    </location>
</feature>
<feature type="transmembrane region" description="Helical" evidence="4">
    <location>
        <begin position="106"/>
        <end position="124"/>
    </location>
</feature>
<sequence length="292" mass="31371">MNEIFASLRDVRPTLLNRLLSQSLLPQSHTPLSTPVPYICIILTSGAFMLMATLLWMFGGYHAAFHTLNDLGALLPDTLWSAMTLLGDTQVAFAVLLFVLFRFPQLLPATLIAAIPATLISHGLKHATDLDRPAAVLPPESYHLIGSMIKHGSFPSGHSTTAGVIAALFIVIARSRAQRSLAITAFALVTVSRVMVGAHWPIDVLVGGAIGLICGLAGYELATQYRCCRTAKSQWLAMLLPFYAVLAMPFHDGGYPLGHGLILLLVLIGALQYLKQLQRPASGASVSNAFGF</sequence>
<accession>A0A081FUV0</accession>
<evidence type="ECO:0000259" key="5">
    <source>
        <dbReference type="SMART" id="SM00014"/>
    </source>
</evidence>
<dbReference type="SUPFAM" id="SSF48317">
    <property type="entry name" value="Acid phosphatase/Vanadium-dependent haloperoxidase"/>
    <property type="match status" value="1"/>
</dbReference>
<dbReference type="PATRIC" id="fig|1232683.4.peg.3536"/>
<keyword evidence="7" id="KW-1185">Reference proteome</keyword>
<evidence type="ECO:0000256" key="4">
    <source>
        <dbReference type="SAM" id="Phobius"/>
    </source>
</evidence>
<dbReference type="STRING" id="1232683.ADIMK_3595"/>
<dbReference type="Proteomes" id="UP000028252">
    <property type="component" value="Unassembled WGS sequence"/>
</dbReference>
<dbReference type="InterPro" id="IPR036938">
    <property type="entry name" value="PAP2/HPO_sf"/>
</dbReference>
<dbReference type="EC" id="3.6.1.27" evidence="1"/>
<evidence type="ECO:0000313" key="7">
    <source>
        <dbReference type="Proteomes" id="UP000028252"/>
    </source>
</evidence>
<comment type="catalytic activity">
    <reaction evidence="3">
        <text>di-trans,octa-cis-undecaprenyl diphosphate + H2O = di-trans,octa-cis-undecaprenyl phosphate + phosphate + H(+)</text>
        <dbReference type="Rhea" id="RHEA:28094"/>
        <dbReference type="ChEBI" id="CHEBI:15377"/>
        <dbReference type="ChEBI" id="CHEBI:15378"/>
        <dbReference type="ChEBI" id="CHEBI:43474"/>
        <dbReference type="ChEBI" id="CHEBI:58405"/>
        <dbReference type="ChEBI" id="CHEBI:60392"/>
        <dbReference type="EC" id="3.6.1.27"/>
    </reaction>
</comment>
<feature type="transmembrane region" description="Helical" evidence="4">
    <location>
        <begin position="257"/>
        <end position="274"/>
    </location>
</feature>
<feature type="transmembrane region" description="Helical" evidence="4">
    <location>
        <begin position="79"/>
        <end position="99"/>
    </location>
</feature>
<evidence type="ECO:0000256" key="3">
    <source>
        <dbReference type="ARBA" id="ARBA00047594"/>
    </source>
</evidence>
<dbReference type="CDD" id="cd01610">
    <property type="entry name" value="PAP2_like"/>
    <property type="match status" value="1"/>
</dbReference>
<feature type="transmembrane region" description="Helical" evidence="4">
    <location>
        <begin position="180"/>
        <end position="198"/>
    </location>
</feature>
<feature type="transmembrane region" description="Helical" evidence="4">
    <location>
        <begin position="156"/>
        <end position="173"/>
    </location>
</feature>
<dbReference type="PANTHER" id="PTHR14969">
    <property type="entry name" value="SPHINGOSINE-1-PHOSPHATE PHOSPHOHYDROLASE"/>
    <property type="match status" value="1"/>
</dbReference>
<protein>
    <recommendedName>
        <fullName evidence="1">undecaprenyl-diphosphate phosphatase</fullName>
        <ecNumber evidence="1">3.6.1.27</ecNumber>
    </recommendedName>
    <alternativeName>
        <fullName evidence="2">Undecaprenyl pyrophosphate phosphatase</fullName>
    </alternativeName>
</protein>
<dbReference type="Gene3D" id="1.20.144.10">
    <property type="entry name" value="Phosphatidic acid phosphatase type 2/haloperoxidase"/>
    <property type="match status" value="1"/>
</dbReference>
<keyword evidence="4" id="KW-0472">Membrane</keyword>
<dbReference type="InterPro" id="IPR000326">
    <property type="entry name" value="PAP2/HPO"/>
</dbReference>
<dbReference type="AlphaFoldDB" id="A0A081FUV0"/>
<feature type="transmembrane region" description="Helical" evidence="4">
    <location>
        <begin position="234"/>
        <end position="251"/>
    </location>
</feature>
<dbReference type="PANTHER" id="PTHR14969:SF13">
    <property type="entry name" value="AT30094P"/>
    <property type="match status" value="1"/>
</dbReference>
<dbReference type="GO" id="GO:0050380">
    <property type="term" value="F:undecaprenyl-diphosphatase activity"/>
    <property type="evidence" value="ECO:0007669"/>
    <property type="project" value="UniProtKB-EC"/>
</dbReference>
<feature type="transmembrane region" description="Helical" evidence="4">
    <location>
        <begin position="204"/>
        <end position="222"/>
    </location>
</feature>
<reference evidence="6 7" key="1">
    <citation type="submission" date="2014-04" db="EMBL/GenBank/DDBJ databases">
        <title>Marinobacterium kochiensis sp. nov., isolated from sediment sample collected from Kochi backwaters in Kerala, India.</title>
        <authorList>
            <person name="Singh A."/>
            <person name="Pinnaka A.K."/>
        </authorList>
    </citation>
    <scope>NUCLEOTIDE SEQUENCE [LARGE SCALE GENOMIC DNA]</scope>
    <source>
        <strain evidence="6 7">AK27</strain>
    </source>
</reference>
<dbReference type="eggNOG" id="COG0671">
    <property type="taxonomic scope" value="Bacteria"/>
</dbReference>
<evidence type="ECO:0000313" key="6">
    <source>
        <dbReference type="EMBL" id="KEA62305.1"/>
    </source>
</evidence>
<keyword evidence="4" id="KW-1133">Transmembrane helix</keyword>
<dbReference type="EMBL" id="JMQN01000053">
    <property type="protein sequence ID" value="KEA62305.1"/>
    <property type="molecule type" value="Genomic_DNA"/>
</dbReference>
<comment type="caution">
    <text evidence="6">The sequence shown here is derived from an EMBL/GenBank/DDBJ whole genome shotgun (WGS) entry which is preliminary data.</text>
</comment>
<keyword evidence="4" id="KW-0812">Transmembrane</keyword>
<dbReference type="Pfam" id="PF01569">
    <property type="entry name" value="PAP2"/>
    <property type="match status" value="1"/>
</dbReference>